<dbReference type="GeneID" id="37269500"/>
<evidence type="ECO:0000256" key="2">
    <source>
        <dbReference type="SAM" id="SignalP"/>
    </source>
</evidence>
<dbReference type="Proteomes" id="UP000245946">
    <property type="component" value="Unassembled WGS sequence"/>
</dbReference>
<feature type="chain" id="PRO_5016234404" evidence="2">
    <location>
        <begin position="18"/>
        <end position="269"/>
    </location>
</feature>
<protein>
    <submittedName>
        <fullName evidence="3">Uncharacterized protein</fullName>
    </submittedName>
</protein>
<feature type="signal peptide" evidence="2">
    <location>
        <begin position="1"/>
        <end position="17"/>
    </location>
</feature>
<dbReference type="InterPro" id="IPR052982">
    <property type="entry name" value="SRP1/TIP1-like"/>
</dbReference>
<dbReference type="PANTHER" id="PTHR40633:SF1">
    <property type="entry name" value="GPI ANCHORED SERINE-THREONINE RICH PROTEIN (AFU_ORTHOLOGUE AFUA_1G03630)"/>
    <property type="match status" value="1"/>
</dbReference>
<dbReference type="AlphaFoldDB" id="A0A316ZGR5"/>
<dbReference type="PANTHER" id="PTHR40633">
    <property type="entry name" value="MATRIX PROTEIN, PUTATIVE (AFU_ORTHOLOGUE AFUA_8G05410)-RELATED"/>
    <property type="match status" value="1"/>
</dbReference>
<reference evidence="3 4" key="1">
    <citation type="journal article" date="2018" name="Mol. Biol. Evol.">
        <title>Broad Genomic Sampling Reveals a Smut Pathogenic Ancestry of the Fungal Clade Ustilaginomycotina.</title>
        <authorList>
            <person name="Kijpornyongpan T."/>
            <person name="Mondo S.J."/>
            <person name="Barry K."/>
            <person name="Sandor L."/>
            <person name="Lee J."/>
            <person name="Lipzen A."/>
            <person name="Pangilinan J."/>
            <person name="LaButti K."/>
            <person name="Hainaut M."/>
            <person name="Henrissat B."/>
            <person name="Grigoriev I.V."/>
            <person name="Spatafora J.W."/>
            <person name="Aime M.C."/>
        </authorList>
    </citation>
    <scope>NUCLEOTIDE SEQUENCE [LARGE SCALE GENOMIC DNA]</scope>
    <source>
        <strain evidence="3 4">MCA 4186</strain>
    </source>
</reference>
<keyword evidence="4" id="KW-1185">Reference proteome</keyword>
<feature type="compositionally biased region" description="Polar residues" evidence="1">
    <location>
        <begin position="175"/>
        <end position="189"/>
    </location>
</feature>
<organism evidence="3 4">
    <name type="scientific">Tilletiopsis washingtonensis</name>
    <dbReference type="NCBI Taxonomy" id="58919"/>
    <lineage>
        <taxon>Eukaryota</taxon>
        <taxon>Fungi</taxon>
        <taxon>Dikarya</taxon>
        <taxon>Basidiomycota</taxon>
        <taxon>Ustilaginomycotina</taxon>
        <taxon>Exobasidiomycetes</taxon>
        <taxon>Entylomatales</taxon>
        <taxon>Entylomatales incertae sedis</taxon>
        <taxon>Tilletiopsis</taxon>
    </lineage>
</organism>
<keyword evidence="2" id="KW-0732">Signal</keyword>
<accession>A0A316ZGR5</accession>
<dbReference type="RefSeq" id="XP_025599784.1">
    <property type="nucleotide sequence ID" value="XM_025741956.1"/>
</dbReference>
<dbReference type="OrthoDB" id="2528391at2759"/>
<dbReference type="STRING" id="58919.A0A316ZGR5"/>
<sequence length="269" mass="26245">MRSSLLLLAVGASAAQAALVPDRVAQALKPRQTQDTASPLYLNEPACDFYQCAVTVQAGSSLTANWLNPPSGDVALDLMSDAGSTLAHHIATVPGTSQNGYCDSGYGIGVVVDGKTCGRFSFIVPSGWEGNYTMRASSVDNAAIQSYTDVILITSNSSTPQNVAFATSPISGAPTSTVFGQGSGETNTYAPTAATAPGAAAPSSSGSGSAAPASSSTAAGSSSGGASSRSSSGSAPSATQSGTNAASAFSASSAGVAALAVCLAVAALL</sequence>
<proteinExistence type="predicted"/>
<feature type="compositionally biased region" description="Low complexity" evidence="1">
    <location>
        <begin position="190"/>
        <end position="243"/>
    </location>
</feature>
<evidence type="ECO:0000313" key="4">
    <source>
        <dbReference type="Proteomes" id="UP000245946"/>
    </source>
</evidence>
<gene>
    <name evidence="3" type="ORF">FA09DRAFT_328886</name>
</gene>
<evidence type="ECO:0000256" key="1">
    <source>
        <dbReference type="SAM" id="MobiDB-lite"/>
    </source>
</evidence>
<feature type="region of interest" description="Disordered" evidence="1">
    <location>
        <begin position="175"/>
        <end position="243"/>
    </location>
</feature>
<evidence type="ECO:0000313" key="3">
    <source>
        <dbReference type="EMBL" id="PWN99505.1"/>
    </source>
</evidence>
<name>A0A316ZGR5_9BASI</name>
<dbReference type="EMBL" id="KZ819288">
    <property type="protein sequence ID" value="PWN99505.1"/>
    <property type="molecule type" value="Genomic_DNA"/>
</dbReference>